<dbReference type="EMBL" id="CP123584">
    <property type="protein sequence ID" value="WZK88136.1"/>
    <property type="molecule type" value="Genomic_DNA"/>
</dbReference>
<dbReference type="InterPro" id="IPR015590">
    <property type="entry name" value="Aldehyde_DH_dom"/>
</dbReference>
<gene>
    <name evidence="5" type="ORF">QEZ52_16215</name>
</gene>
<dbReference type="Gene3D" id="3.40.309.10">
    <property type="entry name" value="Aldehyde Dehydrogenase, Chain A, domain 2"/>
    <property type="match status" value="1"/>
</dbReference>
<keyword evidence="1 3" id="KW-0560">Oxidoreductase</keyword>
<organism evidence="5 6">
    <name type="scientific">Aliisedimentitalea scapharcae</name>
    <dbReference type="NCBI Taxonomy" id="1524259"/>
    <lineage>
        <taxon>Bacteria</taxon>
        <taxon>Pseudomonadati</taxon>
        <taxon>Pseudomonadota</taxon>
        <taxon>Alphaproteobacteria</taxon>
        <taxon>Rhodobacterales</taxon>
        <taxon>Roseobacteraceae</taxon>
        <taxon>Aliisedimentitalea</taxon>
    </lineage>
</organism>
<dbReference type="PANTHER" id="PTHR11699">
    <property type="entry name" value="ALDEHYDE DEHYDROGENASE-RELATED"/>
    <property type="match status" value="1"/>
</dbReference>
<evidence type="ECO:0000256" key="3">
    <source>
        <dbReference type="RuleBase" id="RU003345"/>
    </source>
</evidence>
<dbReference type="SUPFAM" id="SSF53720">
    <property type="entry name" value="ALDH-like"/>
    <property type="match status" value="1"/>
</dbReference>
<feature type="active site" evidence="2">
    <location>
        <position position="256"/>
    </location>
</feature>
<evidence type="ECO:0000313" key="6">
    <source>
        <dbReference type="Proteomes" id="UP001623232"/>
    </source>
</evidence>
<dbReference type="InterPro" id="IPR016160">
    <property type="entry name" value="Ald_DH_CS_CYS"/>
</dbReference>
<sequence>MTAHPLFPTDLDRLPHHLIDGAGHSGAGQPRALIDPATGESYLSVVDADPTQVGQAVASAKGALRGWADTAPGARAQVLFRLADLIAGQADRLAAVESANVGKPLSQARRDVIRAVAYFRFYAGCCDKLNGDSIPLGPDQTALTVLEPVGVTAHILPWNYPISTLARGAAPALAVGATIVAKPSELTPLSAIMVAQLALEAGVPPGVFNVVCGAGDVGAALAGHADIAHVTFTGSTATGRRVMQAASAPVAGVTLELGGKSPVVVLADADLGAAADGVVRGIFFNAGQVCAAGARLICHRDVHEALIERVVERAEALTFGHPLDDPDLGPLVSASQIARVDGFVDRARTAGLRCVTGGHRVRPDALPNGLFYAPTIFTDVPADSEIARDEVFGPVLVTQICEDADHALTLANGSDFGLVAGIYTADASRALQIARRVEAGQVFVNGFLQGGDTVPFGGMKHSGIGREKGLAGLAAYCATKSIVLNH</sequence>
<dbReference type="InterPro" id="IPR016162">
    <property type="entry name" value="Ald_DH_N"/>
</dbReference>
<dbReference type="Gene3D" id="3.40.605.10">
    <property type="entry name" value="Aldehyde Dehydrogenase, Chain A, domain 1"/>
    <property type="match status" value="1"/>
</dbReference>
<dbReference type="PROSITE" id="PS00070">
    <property type="entry name" value="ALDEHYDE_DEHYDR_CYS"/>
    <property type="match status" value="1"/>
</dbReference>
<proteinExistence type="inferred from homology"/>
<dbReference type="RefSeq" id="WP_406645505.1">
    <property type="nucleotide sequence ID" value="NZ_CP123584.1"/>
</dbReference>
<comment type="similarity">
    <text evidence="3">Belongs to the aldehyde dehydrogenase family.</text>
</comment>
<feature type="domain" description="Aldehyde dehydrogenase" evidence="4">
    <location>
        <begin position="31"/>
        <end position="482"/>
    </location>
</feature>
<protein>
    <submittedName>
        <fullName evidence="5">Aldehyde dehydrogenase family protein</fullName>
    </submittedName>
</protein>
<reference evidence="5 6" key="1">
    <citation type="submission" date="2023-04" db="EMBL/GenBank/DDBJ databases">
        <title>Complete genome sequence of Alisedimentitalea scapharcae.</title>
        <authorList>
            <person name="Rong J.-C."/>
            <person name="Yi M.-L."/>
            <person name="Zhao Q."/>
        </authorList>
    </citation>
    <scope>NUCLEOTIDE SEQUENCE [LARGE SCALE GENOMIC DNA]</scope>
    <source>
        <strain evidence="5 6">KCTC 42119</strain>
    </source>
</reference>
<evidence type="ECO:0000313" key="5">
    <source>
        <dbReference type="EMBL" id="WZK88136.1"/>
    </source>
</evidence>
<dbReference type="Proteomes" id="UP001623232">
    <property type="component" value="Chromosome"/>
</dbReference>
<dbReference type="Pfam" id="PF00171">
    <property type="entry name" value="Aldedh"/>
    <property type="match status" value="1"/>
</dbReference>
<accession>A0ABZ2XPW9</accession>
<evidence type="ECO:0000256" key="1">
    <source>
        <dbReference type="ARBA" id="ARBA00023002"/>
    </source>
</evidence>
<keyword evidence="6" id="KW-1185">Reference proteome</keyword>
<dbReference type="PROSITE" id="PS00687">
    <property type="entry name" value="ALDEHYDE_DEHYDR_GLU"/>
    <property type="match status" value="1"/>
</dbReference>
<name>A0ABZ2XPW9_9RHOB</name>
<evidence type="ECO:0000259" key="4">
    <source>
        <dbReference type="Pfam" id="PF00171"/>
    </source>
</evidence>
<evidence type="ECO:0000256" key="2">
    <source>
        <dbReference type="PROSITE-ProRule" id="PRU10007"/>
    </source>
</evidence>
<dbReference type="InterPro" id="IPR016163">
    <property type="entry name" value="Ald_DH_C"/>
</dbReference>
<dbReference type="InterPro" id="IPR029510">
    <property type="entry name" value="Ald_DH_CS_GLU"/>
</dbReference>
<dbReference type="InterPro" id="IPR016161">
    <property type="entry name" value="Ald_DH/histidinol_DH"/>
</dbReference>